<dbReference type="InterPro" id="IPR029060">
    <property type="entry name" value="PIN-like_dom_sf"/>
</dbReference>
<dbReference type="InterPro" id="IPR020046">
    <property type="entry name" value="5-3_exonucl_a-hlix_arch_N"/>
</dbReference>
<dbReference type="PANTHER" id="PTHR42646:SF2">
    <property type="entry name" value="5'-3' EXONUCLEASE FAMILY PROTEIN"/>
    <property type="match status" value="1"/>
</dbReference>
<keyword evidence="7" id="KW-1185">Reference proteome</keyword>
<organism evidence="6 7">
    <name type="scientific">Lentilactobacillus kosonis</name>
    <dbReference type="NCBI Taxonomy" id="2810561"/>
    <lineage>
        <taxon>Bacteria</taxon>
        <taxon>Bacillati</taxon>
        <taxon>Bacillota</taxon>
        <taxon>Bacilli</taxon>
        <taxon>Lactobacillales</taxon>
        <taxon>Lactobacillaceae</taxon>
        <taxon>Lentilactobacillus</taxon>
    </lineage>
</organism>
<dbReference type="GO" id="GO:0033567">
    <property type="term" value="P:DNA replication, Okazaki fragment processing"/>
    <property type="evidence" value="ECO:0007669"/>
    <property type="project" value="InterPro"/>
</dbReference>
<evidence type="ECO:0000256" key="2">
    <source>
        <dbReference type="ARBA" id="ARBA00022801"/>
    </source>
</evidence>
<keyword evidence="6" id="KW-0548">Nucleotidyltransferase</keyword>
<dbReference type="PANTHER" id="PTHR42646">
    <property type="entry name" value="FLAP ENDONUCLEASE XNI"/>
    <property type="match status" value="1"/>
</dbReference>
<evidence type="ECO:0000256" key="4">
    <source>
        <dbReference type="ARBA" id="ARBA00050026"/>
    </source>
</evidence>
<dbReference type="SUPFAM" id="SSF88723">
    <property type="entry name" value="PIN domain-like"/>
    <property type="match status" value="1"/>
</dbReference>
<dbReference type="GO" id="GO:0016779">
    <property type="term" value="F:nucleotidyltransferase activity"/>
    <property type="evidence" value="ECO:0007669"/>
    <property type="project" value="UniProtKB-KW"/>
</dbReference>
<sequence>MPRKLLLIDGNSVAFKAFYALYTSMERFVNSEGLHTSAMYGFNLMLNKVLEDEQPTDVLVAFDAGKTTFRTKMFDDYKGGRSKTPSELSEQFPYLREMLAARGIKTYELADYEADDIIGTLSKQADESGDYQTVIVTGDRDLTQLTSATTTVQVSKKGVTDLESYTPDYVKEKLGVKTRPNY</sequence>
<dbReference type="GO" id="GO:0017108">
    <property type="term" value="F:5'-flap endonuclease activity"/>
    <property type="evidence" value="ECO:0007669"/>
    <property type="project" value="InterPro"/>
</dbReference>
<evidence type="ECO:0000256" key="3">
    <source>
        <dbReference type="ARBA" id="ARBA00049957"/>
    </source>
</evidence>
<name>A0A401FKM6_9LACO</name>
<dbReference type="FunFam" id="3.40.50.1010:FF:000001">
    <property type="entry name" value="DNA polymerase I"/>
    <property type="match status" value="1"/>
</dbReference>
<gene>
    <name evidence="6" type="ORF">NBRC111893_974</name>
</gene>
<dbReference type="Proteomes" id="UP000286974">
    <property type="component" value="Unassembled WGS sequence"/>
</dbReference>
<keyword evidence="1" id="KW-0540">Nuclease</keyword>
<proteinExistence type="predicted"/>
<comment type="caution">
    <text evidence="6">The sequence shown here is derived from an EMBL/GenBank/DDBJ whole genome shotgun (WGS) entry which is preliminary data.</text>
</comment>
<evidence type="ECO:0000256" key="1">
    <source>
        <dbReference type="ARBA" id="ARBA00022722"/>
    </source>
</evidence>
<dbReference type="InterPro" id="IPR002421">
    <property type="entry name" value="5-3_exonuclease"/>
</dbReference>
<keyword evidence="6" id="KW-0808">Transferase</keyword>
<dbReference type="SMART" id="SM00475">
    <property type="entry name" value="53EXOc"/>
    <property type="match status" value="1"/>
</dbReference>
<comment type="function">
    <text evidence="3">5'-3' exonuclease acting preferentially on double-stranded DNA.</text>
</comment>
<dbReference type="Gene3D" id="3.40.50.1010">
    <property type="entry name" value="5'-nuclease"/>
    <property type="match status" value="1"/>
</dbReference>
<keyword evidence="2" id="KW-0378">Hydrolase</keyword>
<dbReference type="GO" id="GO:0008409">
    <property type="term" value="F:5'-3' exonuclease activity"/>
    <property type="evidence" value="ECO:0007669"/>
    <property type="project" value="InterPro"/>
</dbReference>
<reference evidence="6 7" key="1">
    <citation type="submission" date="2017-11" db="EMBL/GenBank/DDBJ databases">
        <title>Draft Genome Sequence of Lactobacillus curieae NBRC 111893 isolated from Koso, a Japanese sugar-Vegetable Fermented Beverage.</title>
        <authorList>
            <person name="Chiou T.Y."/>
            <person name="Oshima K."/>
            <person name="Suda W."/>
            <person name="Hattori M."/>
            <person name="Takahashi T."/>
        </authorList>
    </citation>
    <scope>NUCLEOTIDE SEQUENCE [LARGE SCALE GENOMIC DNA]</scope>
    <source>
        <strain evidence="6 7">NBRC111893</strain>
    </source>
</reference>
<dbReference type="CDD" id="cd09859">
    <property type="entry name" value="PIN_53EXO"/>
    <property type="match status" value="1"/>
</dbReference>
<accession>A0A401FKM6</accession>
<evidence type="ECO:0000259" key="5">
    <source>
        <dbReference type="SMART" id="SM00475"/>
    </source>
</evidence>
<evidence type="ECO:0000313" key="7">
    <source>
        <dbReference type="Proteomes" id="UP000286974"/>
    </source>
</evidence>
<dbReference type="GO" id="GO:0003677">
    <property type="term" value="F:DNA binding"/>
    <property type="evidence" value="ECO:0007669"/>
    <property type="project" value="InterPro"/>
</dbReference>
<dbReference type="EMBL" id="BEXA01000002">
    <property type="protein sequence ID" value="GAY72828.1"/>
    <property type="molecule type" value="Genomic_DNA"/>
</dbReference>
<dbReference type="Pfam" id="PF02739">
    <property type="entry name" value="5_3_exonuc_N"/>
    <property type="match status" value="1"/>
</dbReference>
<evidence type="ECO:0000313" key="6">
    <source>
        <dbReference type="EMBL" id="GAY72828.1"/>
    </source>
</evidence>
<feature type="domain" description="5'-3' exonuclease" evidence="5">
    <location>
        <begin position="3"/>
        <end position="180"/>
    </location>
</feature>
<protein>
    <recommendedName>
        <fullName evidence="4">5'-3' exonuclease</fullName>
    </recommendedName>
</protein>
<dbReference type="AlphaFoldDB" id="A0A401FKM6"/>
<dbReference type="InterPro" id="IPR038969">
    <property type="entry name" value="FEN"/>
</dbReference>